<dbReference type="GO" id="GO:0033214">
    <property type="term" value="P:siderophore-iron import into cell"/>
    <property type="evidence" value="ECO:0007669"/>
    <property type="project" value="TreeGrafter"/>
</dbReference>
<evidence type="ECO:0000256" key="7">
    <source>
        <dbReference type="ARBA" id="ARBA00023136"/>
    </source>
</evidence>
<dbReference type="GO" id="GO:0022857">
    <property type="term" value="F:transmembrane transporter activity"/>
    <property type="evidence" value="ECO:0007669"/>
    <property type="project" value="InterPro"/>
</dbReference>
<dbReference type="PANTHER" id="PTHR30472">
    <property type="entry name" value="FERRIC ENTEROBACTIN TRANSPORT SYSTEM PERMEASE PROTEIN"/>
    <property type="match status" value="1"/>
</dbReference>
<dbReference type="InParanoid" id="D4H2H9"/>
<evidence type="ECO:0000256" key="6">
    <source>
        <dbReference type="ARBA" id="ARBA00022989"/>
    </source>
</evidence>
<organism evidence="9 10">
    <name type="scientific">Denitrovibrio acetiphilus (strain DSM 12809 / NBRC 114555 / N2460)</name>
    <dbReference type="NCBI Taxonomy" id="522772"/>
    <lineage>
        <taxon>Bacteria</taxon>
        <taxon>Pseudomonadati</taxon>
        <taxon>Deferribacterota</taxon>
        <taxon>Deferribacteres</taxon>
        <taxon>Deferribacterales</taxon>
        <taxon>Geovibrionaceae</taxon>
        <taxon>Denitrovibrio</taxon>
    </lineage>
</organism>
<comment type="subcellular location">
    <subcellularLocation>
        <location evidence="1">Cell membrane</location>
        <topology evidence="1">Multi-pass membrane protein</topology>
    </subcellularLocation>
</comment>
<dbReference type="Gene3D" id="1.10.3470.10">
    <property type="entry name" value="ABC transporter involved in vitamin B12 uptake, BtuC"/>
    <property type="match status" value="1"/>
</dbReference>
<dbReference type="PANTHER" id="PTHR30472:SF27">
    <property type="entry name" value="PETROBACTIN IMPORT SYSTEM PERMEASE PROTEIN YCLN"/>
    <property type="match status" value="1"/>
</dbReference>
<dbReference type="KEGG" id="dap:Dacet_0236"/>
<dbReference type="OrthoDB" id="9811975at2"/>
<dbReference type="InterPro" id="IPR000522">
    <property type="entry name" value="ABC_transptr_permease_BtuC"/>
</dbReference>
<name>D4H2H9_DENA2</name>
<keyword evidence="3" id="KW-0813">Transport</keyword>
<sequence length="103" mass="11217" precursor="true">MKIFILTLLLVILGFASLFLGFTDISVMDLFSMTDRQALVMVVSRIPRLAAVVITGASMSICGVIMQQVTHNKFVSPTTAGTMDAQSRNLVSLTQSQVRIDSH</sequence>
<proteinExistence type="inferred from homology"/>
<reference evidence="9 10" key="1">
    <citation type="journal article" date="2010" name="Stand. Genomic Sci.">
        <title>Complete genome sequence of Denitrovibrio acetiphilus type strain (N2460).</title>
        <authorList>
            <person name="Kiss H."/>
            <person name="Lang E."/>
            <person name="Lapidus A."/>
            <person name="Copeland A."/>
            <person name="Nolan M."/>
            <person name="Glavina Del Rio T."/>
            <person name="Chen F."/>
            <person name="Lucas S."/>
            <person name="Tice H."/>
            <person name="Cheng J.F."/>
            <person name="Han C."/>
            <person name="Goodwin L."/>
            <person name="Pitluck S."/>
            <person name="Liolios K."/>
            <person name="Pati A."/>
            <person name="Ivanova N."/>
            <person name="Mavromatis K."/>
            <person name="Chen A."/>
            <person name="Palaniappan K."/>
            <person name="Land M."/>
            <person name="Hauser L."/>
            <person name="Chang Y.J."/>
            <person name="Jeffries C.D."/>
            <person name="Detter J.C."/>
            <person name="Brettin T."/>
            <person name="Spring S."/>
            <person name="Rohde M."/>
            <person name="Goker M."/>
            <person name="Woyke T."/>
            <person name="Bristow J."/>
            <person name="Eisen J.A."/>
            <person name="Markowitz V."/>
            <person name="Hugenholtz P."/>
            <person name="Kyrpides N.C."/>
            <person name="Klenk H.P."/>
        </authorList>
    </citation>
    <scope>NUCLEOTIDE SEQUENCE [LARGE SCALE GENOMIC DNA]</scope>
    <source>
        <strain evidence="10">DSM 12809 / NBRC 114555 / N2460</strain>
    </source>
</reference>
<dbReference type="EMBL" id="CP001968">
    <property type="protein sequence ID" value="ADD67040.1"/>
    <property type="molecule type" value="Genomic_DNA"/>
</dbReference>
<dbReference type="Proteomes" id="UP000002012">
    <property type="component" value="Chromosome"/>
</dbReference>
<protein>
    <submittedName>
        <fullName evidence="9">Enterochelin transport system permease protein</fullName>
    </submittedName>
</protein>
<dbReference type="STRING" id="522772.Dacet_0236"/>
<evidence type="ECO:0000256" key="8">
    <source>
        <dbReference type="SAM" id="Phobius"/>
    </source>
</evidence>
<feature type="transmembrane region" description="Helical" evidence="8">
    <location>
        <begin position="45"/>
        <end position="66"/>
    </location>
</feature>
<accession>D4H2H9</accession>
<dbReference type="HOGENOM" id="CLU_2259157_0_0_0"/>
<dbReference type="AlphaFoldDB" id="D4H2H9"/>
<dbReference type="eggNOG" id="COG4606">
    <property type="taxonomic scope" value="Bacteria"/>
</dbReference>
<evidence type="ECO:0000256" key="1">
    <source>
        <dbReference type="ARBA" id="ARBA00004651"/>
    </source>
</evidence>
<gene>
    <name evidence="9" type="ordered locus">Dacet_0236</name>
</gene>
<dbReference type="SUPFAM" id="SSF81345">
    <property type="entry name" value="ABC transporter involved in vitamin B12 uptake, BtuC"/>
    <property type="match status" value="1"/>
</dbReference>
<keyword evidence="5 8" id="KW-0812">Transmembrane</keyword>
<evidence type="ECO:0000313" key="10">
    <source>
        <dbReference type="Proteomes" id="UP000002012"/>
    </source>
</evidence>
<evidence type="ECO:0000256" key="5">
    <source>
        <dbReference type="ARBA" id="ARBA00022692"/>
    </source>
</evidence>
<dbReference type="InterPro" id="IPR037294">
    <property type="entry name" value="ABC_BtuC-like"/>
</dbReference>
<keyword evidence="4" id="KW-1003">Cell membrane</keyword>
<evidence type="ECO:0000256" key="2">
    <source>
        <dbReference type="ARBA" id="ARBA00007935"/>
    </source>
</evidence>
<keyword evidence="7 8" id="KW-0472">Membrane</keyword>
<dbReference type="Pfam" id="PF01032">
    <property type="entry name" value="FecCD"/>
    <property type="match status" value="1"/>
</dbReference>
<dbReference type="RefSeq" id="WP_013009585.1">
    <property type="nucleotide sequence ID" value="NC_013943.1"/>
</dbReference>
<comment type="similarity">
    <text evidence="2">Belongs to the binding-protein-dependent transport system permease family. FecCD subfamily.</text>
</comment>
<dbReference type="GO" id="GO:0005886">
    <property type="term" value="C:plasma membrane"/>
    <property type="evidence" value="ECO:0007669"/>
    <property type="project" value="UniProtKB-SubCell"/>
</dbReference>
<evidence type="ECO:0000256" key="4">
    <source>
        <dbReference type="ARBA" id="ARBA00022475"/>
    </source>
</evidence>
<keyword evidence="6 8" id="KW-1133">Transmembrane helix</keyword>
<evidence type="ECO:0000313" key="9">
    <source>
        <dbReference type="EMBL" id="ADD67040.1"/>
    </source>
</evidence>
<keyword evidence="10" id="KW-1185">Reference proteome</keyword>
<dbReference type="PaxDb" id="522772-Dacet_0236"/>
<evidence type="ECO:0000256" key="3">
    <source>
        <dbReference type="ARBA" id="ARBA00022448"/>
    </source>
</evidence>